<dbReference type="OrthoDB" id="3782166at2"/>
<evidence type="ECO:0000313" key="4">
    <source>
        <dbReference type="EMBL" id="AZT93153.1"/>
    </source>
</evidence>
<evidence type="ECO:0000313" key="5">
    <source>
        <dbReference type="EMBL" id="PCC44376.1"/>
    </source>
</evidence>
<evidence type="ECO:0000313" key="9">
    <source>
        <dbReference type="Proteomes" id="UP000217881"/>
    </source>
</evidence>
<reference evidence="4 12" key="7">
    <citation type="submission" date="2019-01" db="EMBL/GenBank/DDBJ databases">
        <title>Comparative genomic analysis of Brevibacterium aurantiacum sheds light on its evolution and its adaptation to smear-ripened cheeses.</title>
        <authorList>
            <person name="Moineau S."/>
        </authorList>
    </citation>
    <scope>NUCLEOTIDE SEQUENCE [LARGE SCALE GENOMIC DNA]</scope>
    <source>
        <strain evidence="4 12">SMQ-1417</strain>
    </source>
</reference>
<dbReference type="PANTHER" id="PTHR35174:SF3">
    <property type="entry name" value="BLL7171 PROTEIN"/>
    <property type="match status" value="1"/>
</dbReference>
<sequence length="113" mass="11816">MKYVLLLMGNAADADCGTDEGPDPSEFMAFDEEINTAGIVVGGFALEGPETGVRVSTRDAETVVTSGPFAESGEFVGGSYIIEVADIDEAIAWAEKSPGSSLGHIEIRPLADY</sequence>
<evidence type="ECO:0000259" key="2">
    <source>
        <dbReference type="Pfam" id="PF03795"/>
    </source>
</evidence>
<evidence type="ECO:0000313" key="8">
    <source>
        <dbReference type="Proteomes" id="UP000094793"/>
    </source>
</evidence>
<dbReference type="EMBL" id="FXZB01000005">
    <property type="protein sequence ID" value="SMX70810.1"/>
    <property type="molecule type" value="Genomic_DNA"/>
</dbReference>
<dbReference type="InterPro" id="IPR005545">
    <property type="entry name" value="YCII"/>
</dbReference>
<proteinExistence type="inferred from homology"/>
<protein>
    <submittedName>
        <fullName evidence="3">PhnB protein</fullName>
    </submittedName>
    <submittedName>
        <fullName evidence="7">Uncharacterized conserved protein</fullName>
    </submittedName>
</protein>
<reference evidence="9 10" key="3">
    <citation type="journal article" date="2017" name="Elife">
        <title>Extensive horizontal gene transfer in cheese-associated bacteria.</title>
        <authorList>
            <person name="Bonham K.S."/>
            <person name="Wolfe B.E."/>
            <person name="Dutton R.J."/>
        </authorList>
    </citation>
    <scope>NUCLEOTIDE SEQUENCE [LARGE SCALE GENOMIC DNA]</scope>
    <source>
        <strain evidence="6 9">738_8</strain>
        <strain evidence="5 10">962_8</strain>
    </source>
</reference>
<dbReference type="SUPFAM" id="SSF54909">
    <property type="entry name" value="Dimeric alpha+beta barrel"/>
    <property type="match status" value="1"/>
</dbReference>
<dbReference type="EMBL" id="CP025330">
    <property type="protein sequence ID" value="AZT93153.1"/>
    <property type="molecule type" value="Genomic_DNA"/>
</dbReference>
<feature type="domain" description="YCII-related" evidence="2">
    <location>
        <begin position="26"/>
        <end position="111"/>
    </location>
</feature>
<reference evidence="8" key="2">
    <citation type="submission" date="2016-09" db="EMBL/GenBank/DDBJ databases">
        <title>Complete Genome Sequence of Brevibacterium linens SMQ-1335.</title>
        <authorList>
            <person name="de Melo A.G."/>
            <person name="Labrie S.J."/>
            <person name="Dumaresq J."/>
            <person name="Roberts R.J."/>
            <person name="Tremblay D.M."/>
            <person name="Moineau S."/>
        </authorList>
    </citation>
    <scope>NUCLEOTIDE SEQUENCE [LARGE SCALE GENOMIC DNA]</scope>
    <source>
        <strain evidence="8">SMQ-1335</strain>
    </source>
</reference>
<name>A0A1D7W3L8_BREAU</name>
<dbReference type="InterPro" id="IPR011008">
    <property type="entry name" value="Dimeric_a/b-barrel"/>
</dbReference>
<reference evidence="7" key="5">
    <citation type="submission" date="2017-03" db="EMBL/GenBank/DDBJ databases">
        <authorList>
            <person name="Afonso C.L."/>
            <person name="Miller P.J."/>
            <person name="Scott M.A."/>
            <person name="Spackman E."/>
            <person name="Goraichik I."/>
            <person name="Dimitrov K.M."/>
            <person name="Suarez D.L."/>
            <person name="Swayne D.E."/>
        </authorList>
    </citation>
    <scope>NUCLEOTIDE SEQUENCE [LARGE SCALE GENOMIC DNA]</scope>
    <source>
        <strain evidence="7">ATCC 9175</strain>
    </source>
</reference>
<evidence type="ECO:0000313" key="11">
    <source>
        <dbReference type="Proteomes" id="UP000234525"/>
    </source>
</evidence>
<reference evidence="4 12" key="6">
    <citation type="submission" date="2017-12" db="EMBL/GenBank/DDBJ databases">
        <authorList>
            <person name="Levesque S."/>
        </authorList>
    </citation>
    <scope>NUCLEOTIDE SEQUENCE [LARGE SCALE GENOMIC DNA]</scope>
    <source>
        <strain evidence="4 12">SMQ-1417</strain>
    </source>
</reference>
<evidence type="ECO:0000313" key="3">
    <source>
        <dbReference type="EMBL" id="AOP53248.1"/>
    </source>
</evidence>
<dbReference type="PANTHER" id="PTHR35174">
    <property type="entry name" value="BLL7171 PROTEIN-RELATED"/>
    <property type="match status" value="1"/>
</dbReference>
<comment type="similarity">
    <text evidence="1">Belongs to the YciI family.</text>
</comment>
<evidence type="ECO:0000313" key="7">
    <source>
        <dbReference type="EMBL" id="SMX70810.1"/>
    </source>
</evidence>
<dbReference type="Proteomes" id="UP000234525">
    <property type="component" value="Unassembled WGS sequence"/>
</dbReference>
<accession>A0A1D7W3L8</accession>
<dbReference type="PATRIC" id="fig|1703.10.peg.1578"/>
<dbReference type="Gene3D" id="3.30.70.1060">
    <property type="entry name" value="Dimeric alpha+beta barrel"/>
    <property type="match status" value="1"/>
</dbReference>
<organism evidence="3 8">
    <name type="scientific">Brevibacterium aurantiacum</name>
    <dbReference type="NCBI Taxonomy" id="273384"/>
    <lineage>
        <taxon>Bacteria</taxon>
        <taxon>Bacillati</taxon>
        <taxon>Actinomycetota</taxon>
        <taxon>Actinomycetes</taxon>
        <taxon>Micrococcales</taxon>
        <taxon>Brevibacteriaceae</taxon>
        <taxon>Brevibacterium</taxon>
    </lineage>
</organism>
<dbReference type="Proteomes" id="UP000218620">
    <property type="component" value="Unassembled WGS sequence"/>
</dbReference>
<reference evidence="3" key="1">
    <citation type="submission" date="2016-09" db="EMBL/GenBank/DDBJ databases">
        <title>Complete Genome Sequence of Brevibacterium aurantiacum SMQ-1335.</title>
        <authorList>
            <person name="de Melo A.G."/>
            <person name="Labrie S.J."/>
            <person name="Dumaresq J."/>
            <person name="Roberts R.J."/>
            <person name="Tremblay D.M."/>
            <person name="Moineau S."/>
        </authorList>
    </citation>
    <scope>NUCLEOTIDE SEQUENCE</scope>
    <source>
        <strain evidence="3">SMQ-1335</strain>
    </source>
</reference>
<accession>A0A2H1I6P6</accession>
<dbReference type="Proteomes" id="UP000094793">
    <property type="component" value="Chromosome"/>
</dbReference>
<dbReference type="Proteomes" id="UP000283000">
    <property type="component" value="Chromosome"/>
</dbReference>
<dbReference type="eggNOG" id="COG3795">
    <property type="taxonomic scope" value="Bacteria"/>
</dbReference>
<evidence type="ECO:0000256" key="1">
    <source>
        <dbReference type="ARBA" id="ARBA00007689"/>
    </source>
</evidence>
<gene>
    <name evidence="7" type="ORF">BAUR9175_00998</name>
    <name evidence="3" type="ORF">BLSMQ_1538</name>
    <name evidence="6" type="ORF">CIK59_13035</name>
    <name evidence="5" type="ORF">CIK65_01950</name>
    <name evidence="4" type="ORF">CXR23_08325</name>
</gene>
<accession>A0A2A3YYH8</accession>
<dbReference type="RefSeq" id="WP_009884677.1">
    <property type="nucleotide sequence ID" value="NZ_AAGP01000038.1"/>
</dbReference>
<evidence type="ECO:0000313" key="10">
    <source>
        <dbReference type="Proteomes" id="UP000218620"/>
    </source>
</evidence>
<dbReference type="EMBL" id="CP017150">
    <property type="protein sequence ID" value="AOP53248.1"/>
    <property type="molecule type" value="Genomic_DNA"/>
</dbReference>
<reference evidence="11" key="4">
    <citation type="submission" date="2017-03" db="EMBL/GenBank/DDBJ databases">
        <authorList>
            <person name="Monnet C."/>
        </authorList>
    </citation>
    <scope>NUCLEOTIDE SEQUENCE [LARGE SCALE GENOMIC DNA]</scope>
    <source>
        <strain evidence="11">ATCC 9175</strain>
    </source>
</reference>
<keyword evidence="11" id="KW-1185">Reference proteome</keyword>
<evidence type="ECO:0000313" key="12">
    <source>
        <dbReference type="Proteomes" id="UP000283000"/>
    </source>
</evidence>
<dbReference type="Pfam" id="PF03795">
    <property type="entry name" value="YCII"/>
    <property type="match status" value="1"/>
</dbReference>
<dbReference type="EMBL" id="NRHA01000014">
    <property type="protein sequence ID" value="PCC53051.1"/>
    <property type="molecule type" value="Genomic_DNA"/>
</dbReference>
<dbReference type="EMBL" id="NRGQ01000003">
    <property type="protein sequence ID" value="PCC44376.1"/>
    <property type="molecule type" value="Genomic_DNA"/>
</dbReference>
<dbReference type="AlphaFoldDB" id="A0A1D7W3L8"/>
<evidence type="ECO:0000313" key="6">
    <source>
        <dbReference type="EMBL" id="PCC53051.1"/>
    </source>
</evidence>
<dbReference type="Proteomes" id="UP000217881">
    <property type="component" value="Unassembled WGS sequence"/>
</dbReference>
<dbReference type="KEGG" id="blin:BLSMQ_1538"/>